<proteinExistence type="predicted"/>
<accession>A0ABM9PNX3</accession>
<name>A0ABM9PNX3_9FLAO</name>
<sequence>MGVIKCEIHGDSDIVQMSNVLYEKYFSNRKVGYDILKVIFDVKEWGSKFIYYDLKKNLEDYKLIKSLANFEVILDKISGDKGACIKCFNDFFKLNNIKMEVLFIDIKDV</sequence>
<gene>
    <name evidence="1" type="ORF">T190115A13A_30273</name>
</gene>
<comment type="caution">
    <text evidence="1">The sequence shown here is derived from an EMBL/GenBank/DDBJ whole genome shotgun (WGS) entry which is preliminary data.</text>
</comment>
<organism evidence="1 2">
    <name type="scientific">Tenacibaculum vairaonense</name>
    <dbReference type="NCBI Taxonomy" id="3137860"/>
    <lineage>
        <taxon>Bacteria</taxon>
        <taxon>Pseudomonadati</taxon>
        <taxon>Bacteroidota</taxon>
        <taxon>Flavobacteriia</taxon>
        <taxon>Flavobacteriales</taxon>
        <taxon>Flavobacteriaceae</taxon>
        <taxon>Tenacibaculum</taxon>
    </lineage>
</organism>
<keyword evidence="2" id="KW-1185">Reference proteome</keyword>
<protein>
    <submittedName>
        <fullName evidence="1">Uncharacterized protein</fullName>
    </submittedName>
</protein>
<reference evidence="1 2" key="1">
    <citation type="submission" date="2024-05" db="EMBL/GenBank/DDBJ databases">
        <authorList>
            <person name="Duchaud E."/>
        </authorList>
    </citation>
    <scope>NUCLEOTIDE SEQUENCE [LARGE SCALE GENOMIC DNA]</scope>
    <source>
        <strain evidence="1">Ena-SAMPLE-TAB-13-05-2024-13:56:06:370-140305</strain>
    </source>
</reference>
<evidence type="ECO:0000313" key="2">
    <source>
        <dbReference type="Proteomes" id="UP001497602"/>
    </source>
</evidence>
<evidence type="ECO:0000313" key="1">
    <source>
        <dbReference type="EMBL" id="CAL2107427.1"/>
    </source>
</evidence>
<dbReference type="RefSeq" id="WP_348739038.1">
    <property type="nucleotide sequence ID" value="NZ_CAXJRC010000033.1"/>
</dbReference>
<dbReference type="Proteomes" id="UP001497602">
    <property type="component" value="Unassembled WGS sequence"/>
</dbReference>
<dbReference type="EMBL" id="CAXJRC010000033">
    <property type="protein sequence ID" value="CAL2107427.1"/>
    <property type="molecule type" value="Genomic_DNA"/>
</dbReference>